<keyword evidence="1" id="KW-0732">Signal</keyword>
<dbReference type="Proteomes" id="UP000005143">
    <property type="component" value="Unassembled WGS sequence"/>
</dbReference>
<dbReference type="AlphaFoldDB" id="H0EAH2"/>
<name>H0EAH2_9ACTN</name>
<protein>
    <recommendedName>
        <fullName evidence="4">Secreted protein</fullName>
    </recommendedName>
</protein>
<evidence type="ECO:0000256" key="1">
    <source>
        <dbReference type="SAM" id="SignalP"/>
    </source>
</evidence>
<dbReference type="EMBL" id="AGUD01000295">
    <property type="protein sequence ID" value="EHN09299.1"/>
    <property type="molecule type" value="Genomic_DNA"/>
</dbReference>
<proteinExistence type="predicted"/>
<feature type="chain" id="PRO_5003531701" description="Secreted protein" evidence="1">
    <location>
        <begin position="32"/>
        <end position="78"/>
    </location>
</feature>
<evidence type="ECO:0000313" key="3">
    <source>
        <dbReference type="Proteomes" id="UP000005143"/>
    </source>
</evidence>
<evidence type="ECO:0000313" key="2">
    <source>
        <dbReference type="EMBL" id="EHN09299.1"/>
    </source>
</evidence>
<feature type="signal peptide" evidence="1">
    <location>
        <begin position="1"/>
        <end position="31"/>
    </location>
</feature>
<dbReference type="RefSeq" id="WP_007578308.1">
    <property type="nucleotide sequence ID" value="NZ_AGUD01000295.1"/>
</dbReference>
<organism evidence="2 3">
    <name type="scientific">Patulibacter medicamentivorans</name>
    <dbReference type="NCBI Taxonomy" id="1097667"/>
    <lineage>
        <taxon>Bacteria</taxon>
        <taxon>Bacillati</taxon>
        <taxon>Actinomycetota</taxon>
        <taxon>Thermoleophilia</taxon>
        <taxon>Solirubrobacterales</taxon>
        <taxon>Patulibacteraceae</taxon>
        <taxon>Patulibacter</taxon>
    </lineage>
</organism>
<accession>H0EAH2</accession>
<comment type="caution">
    <text evidence="2">The sequence shown here is derived from an EMBL/GenBank/DDBJ whole genome shotgun (WGS) entry which is preliminary data.</text>
</comment>
<sequence length="78" mass="8142">MKSITGRKGRWAAAVAVTVAASAFAGTPANAAGGSIGGVQWTCGSQPIDSGVDHHGKKWSQYECQVGGKIRIYTKYED</sequence>
<reference evidence="2 3" key="1">
    <citation type="journal article" date="2013" name="Biodegradation">
        <title>Quantitative proteomic analysis of ibuprofen-degrading Patulibacter sp. strain I11.</title>
        <authorList>
            <person name="Almeida B."/>
            <person name="Kjeldal H."/>
            <person name="Lolas I."/>
            <person name="Knudsen A.D."/>
            <person name="Carvalho G."/>
            <person name="Nielsen K.L."/>
            <person name="Barreto Crespo M.T."/>
            <person name="Stensballe A."/>
            <person name="Nielsen J.L."/>
        </authorList>
    </citation>
    <scope>NUCLEOTIDE SEQUENCE [LARGE SCALE GENOMIC DNA]</scope>
    <source>
        <strain evidence="2 3">I11</strain>
    </source>
</reference>
<keyword evidence="3" id="KW-1185">Reference proteome</keyword>
<gene>
    <name evidence="2" type="ORF">PAI11_38460</name>
</gene>
<evidence type="ECO:0008006" key="4">
    <source>
        <dbReference type="Google" id="ProtNLM"/>
    </source>
</evidence>